<organism evidence="2 3">
    <name type="scientific">Streptomyces albiaxialis</name>
    <dbReference type="NCBI Taxonomy" id="329523"/>
    <lineage>
        <taxon>Bacteria</taxon>
        <taxon>Bacillati</taxon>
        <taxon>Actinomycetota</taxon>
        <taxon>Actinomycetes</taxon>
        <taxon>Kitasatosporales</taxon>
        <taxon>Streptomycetaceae</taxon>
        <taxon>Streptomyces</taxon>
    </lineage>
</organism>
<sequence>MYASQEPARPDPGVQEAARIVREGDAQLARYRQALDAGGSPQTIGRWIAEVEARRDEARRALAEPAASDAHRVTKGEIKAMIKPMNRISDLLAQADPTTKPRSTPSSGSASPMTLRNN</sequence>
<feature type="compositionally biased region" description="Polar residues" evidence="1">
    <location>
        <begin position="96"/>
        <end position="118"/>
    </location>
</feature>
<name>A0ABP5IS66_9ACTN</name>
<gene>
    <name evidence="2" type="ORF">GCM10009801_79720</name>
</gene>
<proteinExistence type="predicted"/>
<accession>A0ABP5IS66</accession>
<protein>
    <recommendedName>
        <fullName evidence="4">Transposase</fullName>
    </recommendedName>
</protein>
<comment type="caution">
    <text evidence="2">The sequence shown here is derived from an EMBL/GenBank/DDBJ whole genome shotgun (WGS) entry which is preliminary data.</text>
</comment>
<evidence type="ECO:0008006" key="4">
    <source>
        <dbReference type="Google" id="ProtNLM"/>
    </source>
</evidence>
<feature type="region of interest" description="Disordered" evidence="1">
    <location>
        <begin position="90"/>
        <end position="118"/>
    </location>
</feature>
<dbReference type="Proteomes" id="UP001500016">
    <property type="component" value="Unassembled WGS sequence"/>
</dbReference>
<reference evidence="3" key="1">
    <citation type="journal article" date="2019" name="Int. J. Syst. Evol. Microbiol.">
        <title>The Global Catalogue of Microorganisms (GCM) 10K type strain sequencing project: providing services to taxonomists for standard genome sequencing and annotation.</title>
        <authorList>
            <consortium name="The Broad Institute Genomics Platform"/>
            <consortium name="The Broad Institute Genome Sequencing Center for Infectious Disease"/>
            <person name="Wu L."/>
            <person name="Ma J."/>
        </authorList>
    </citation>
    <scope>NUCLEOTIDE SEQUENCE [LARGE SCALE GENOMIC DNA]</scope>
    <source>
        <strain evidence="3">JCM 15478</strain>
    </source>
</reference>
<keyword evidence="3" id="KW-1185">Reference proteome</keyword>
<evidence type="ECO:0000313" key="3">
    <source>
        <dbReference type="Proteomes" id="UP001500016"/>
    </source>
</evidence>
<evidence type="ECO:0000313" key="2">
    <source>
        <dbReference type="EMBL" id="GAA2104244.1"/>
    </source>
</evidence>
<evidence type="ECO:0000256" key="1">
    <source>
        <dbReference type="SAM" id="MobiDB-lite"/>
    </source>
</evidence>
<dbReference type="EMBL" id="BAAAPE010000030">
    <property type="protein sequence ID" value="GAA2104244.1"/>
    <property type="molecule type" value="Genomic_DNA"/>
</dbReference>